<proteinExistence type="inferred from homology"/>
<dbReference type="GO" id="GO:1990077">
    <property type="term" value="C:primosome complex"/>
    <property type="evidence" value="ECO:0007669"/>
    <property type="project" value="UniProtKB-KW"/>
</dbReference>
<evidence type="ECO:0000256" key="1">
    <source>
        <dbReference type="ARBA" id="ARBA00008428"/>
    </source>
</evidence>
<dbReference type="Pfam" id="PF00772">
    <property type="entry name" value="DnaB"/>
    <property type="match status" value="1"/>
</dbReference>
<keyword evidence="7" id="KW-0067">ATP-binding</keyword>
<organism evidence="13 14">
    <name type="scientific">Gluconobacter cerinus</name>
    <dbReference type="NCBI Taxonomy" id="38307"/>
    <lineage>
        <taxon>Bacteria</taxon>
        <taxon>Pseudomonadati</taxon>
        <taxon>Pseudomonadota</taxon>
        <taxon>Alphaproteobacteria</taxon>
        <taxon>Acetobacterales</taxon>
        <taxon>Acetobacteraceae</taxon>
        <taxon>Gluconobacter</taxon>
    </lineage>
</organism>
<evidence type="ECO:0000256" key="4">
    <source>
        <dbReference type="ARBA" id="ARBA00022741"/>
    </source>
</evidence>
<evidence type="ECO:0000256" key="6">
    <source>
        <dbReference type="ARBA" id="ARBA00022806"/>
    </source>
</evidence>
<dbReference type="EMBL" id="LUTU01000004">
    <property type="protein sequence ID" value="OAJ69029.1"/>
    <property type="molecule type" value="Genomic_DNA"/>
</dbReference>
<keyword evidence="2" id="KW-0639">Primosome</keyword>
<dbReference type="GO" id="GO:0016787">
    <property type="term" value="F:hydrolase activity"/>
    <property type="evidence" value="ECO:0007669"/>
    <property type="project" value="UniProtKB-KW"/>
</dbReference>
<dbReference type="RefSeq" id="WP_064273347.1">
    <property type="nucleotide sequence ID" value="NZ_LUTU01000004.1"/>
</dbReference>
<evidence type="ECO:0000259" key="12">
    <source>
        <dbReference type="PROSITE" id="PS51199"/>
    </source>
</evidence>
<evidence type="ECO:0000313" key="14">
    <source>
        <dbReference type="Proteomes" id="UP000077786"/>
    </source>
</evidence>
<evidence type="ECO:0000256" key="3">
    <source>
        <dbReference type="ARBA" id="ARBA00022705"/>
    </source>
</evidence>
<dbReference type="EC" id="5.6.2.3" evidence="10"/>
<keyword evidence="8" id="KW-0238">DNA-binding</keyword>
<comment type="similarity">
    <text evidence="1">Belongs to the helicase family. DnaB subfamily.</text>
</comment>
<evidence type="ECO:0000256" key="9">
    <source>
        <dbReference type="ARBA" id="ARBA00023235"/>
    </source>
</evidence>
<dbReference type="AlphaFoldDB" id="A0A1B6VP95"/>
<dbReference type="Pfam" id="PF03796">
    <property type="entry name" value="DnaB_C"/>
    <property type="match status" value="1"/>
</dbReference>
<dbReference type="InterPro" id="IPR007693">
    <property type="entry name" value="DNA_helicase_DnaB-like_N"/>
</dbReference>
<dbReference type="InterPro" id="IPR027417">
    <property type="entry name" value="P-loop_NTPase"/>
</dbReference>
<dbReference type="GO" id="GO:0005829">
    <property type="term" value="C:cytosol"/>
    <property type="evidence" value="ECO:0007669"/>
    <property type="project" value="TreeGrafter"/>
</dbReference>
<keyword evidence="9" id="KW-0413">Isomerase</keyword>
<name>A0A1B6VP95_9PROT</name>
<evidence type="ECO:0000256" key="5">
    <source>
        <dbReference type="ARBA" id="ARBA00022801"/>
    </source>
</evidence>
<protein>
    <recommendedName>
        <fullName evidence="10">DNA 5'-3' helicase</fullName>
        <ecNumber evidence="10">5.6.2.3</ecNumber>
    </recommendedName>
</protein>
<dbReference type="InterPro" id="IPR007694">
    <property type="entry name" value="DNA_helicase_DnaB-like_C"/>
</dbReference>
<dbReference type="GO" id="GO:0006269">
    <property type="term" value="P:DNA replication, synthesis of primer"/>
    <property type="evidence" value="ECO:0007669"/>
    <property type="project" value="UniProtKB-KW"/>
</dbReference>
<evidence type="ECO:0000256" key="2">
    <source>
        <dbReference type="ARBA" id="ARBA00022515"/>
    </source>
</evidence>
<comment type="caution">
    <text evidence="13">The sequence shown here is derived from an EMBL/GenBank/DDBJ whole genome shotgun (WGS) entry which is preliminary data.</text>
</comment>
<evidence type="ECO:0000256" key="10">
    <source>
        <dbReference type="ARBA" id="ARBA00044969"/>
    </source>
</evidence>
<dbReference type="Gene3D" id="3.40.50.300">
    <property type="entry name" value="P-loop containing nucleotide triphosphate hydrolases"/>
    <property type="match status" value="1"/>
</dbReference>
<keyword evidence="4" id="KW-0547">Nucleotide-binding</keyword>
<reference evidence="13 14" key="1">
    <citation type="submission" date="2016-03" db="EMBL/GenBank/DDBJ databases">
        <title>Draft genome sequence of Gluconobacter cerinus strain CECT 9110.</title>
        <authorList>
            <person name="Sainz F."/>
            <person name="Mas A."/>
            <person name="Torija M.J."/>
        </authorList>
    </citation>
    <scope>NUCLEOTIDE SEQUENCE [LARGE SCALE GENOMIC DNA]</scope>
    <source>
        <strain evidence="13 14">CECT 9110</strain>
    </source>
</reference>
<dbReference type="PANTHER" id="PTHR30153">
    <property type="entry name" value="REPLICATIVE DNA HELICASE DNAB"/>
    <property type="match status" value="1"/>
</dbReference>
<dbReference type="PATRIC" id="fig|38307.3.peg.615"/>
<dbReference type="SUPFAM" id="SSF52540">
    <property type="entry name" value="P-loop containing nucleoside triphosphate hydrolases"/>
    <property type="match status" value="1"/>
</dbReference>
<evidence type="ECO:0000256" key="11">
    <source>
        <dbReference type="ARBA" id="ARBA00048954"/>
    </source>
</evidence>
<dbReference type="InterPro" id="IPR003593">
    <property type="entry name" value="AAA+_ATPase"/>
</dbReference>
<sequence length="503" mass="55200">MSADLHGLQDLCTTYLRPLESVQAENAVLSSILLRNPDYDAIAEILRPEHFSALHRGEMYRLIGNAIQAGRRVDPVTMREAFSSNEALATYGAQKAVLEAMNNGIPCPHALLRSYANEIVDLAMRRSLRSMAQKVLNAENETEDDNASAIISRLQEQLQGLSAGVDGTRQAKTASQASHEVIGDLEASWKAGTFLSGLDCGYAELNKRLRGLRPGGMYVLAGRPAMGKSSLALGVAVRMALQEGRGLYWSGEMDSKELMARAISAKCGLPLQTVLTGMIEGDNQPEKVSRHTLERIISAGMAARKIPLVIDDREGLSVQQIAVRARRMAREPDGLKFVVIDYIGLLRGSDAVRRSGNRVAEVTEISGEIARMARELRVPVIALSQLNRQSENREDRRPGMADIRDSGAIEQDARCILAVYREEAALRLRLGHDGQVVRNLNEGEQAYQKRAVEFEAALERSRGKGEVLILKNRGGVGGVVDMWFDGPATWFRDVSEGERGVAW</sequence>
<comment type="catalytic activity">
    <reaction evidence="11">
        <text>ATP + H2O = ADP + phosphate + H(+)</text>
        <dbReference type="Rhea" id="RHEA:13065"/>
        <dbReference type="ChEBI" id="CHEBI:15377"/>
        <dbReference type="ChEBI" id="CHEBI:15378"/>
        <dbReference type="ChEBI" id="CHEBI:30616"/>
        <dbReference type="ChEBI" id="CHEBI:43474"/>
        <dbReference type="ChEBI" id="CHEBI:456216"/>
        <dbReference type="EC" id="5.6.2.3"/>
    </reaction>
</comment>
<keyword evidence="5" id="KW-0378">Hydrolase</keyword>
<dbReference type="PROSITE" id="PS51199">
    <property type="entry name" value="SF4_HELICASE"/>
    <property type="match status" value="1"/>
</dbReference>
<evidence type="ECO:0000256" key="8">
    <source>
        <dbReference type="ARBA" id="ARBA00023125"/>
    </source>
</evidence>
<dbReference type="SUPFAM" id="SSF48024">
    <property type="entry name" value="N-terminal domain of DnaB helicase"/>
    <property type="match status" value="1"/>
</dbReference>
<keyword evidence="6 13" id="KW-0347">Helicase</keyword>
<dbReference type="GO" id="GO:0005524">
    <property type="term" value="F:ATP binding"/>
    <property type="evidence" value="ECO:0007669"/>
    <property type="project" value="UniProtKB-KW"/>
</dbReference>
<dbReference type="GO" id="GO:0003677">
    <property type="term" value="F:DNA binding"/>
    <property type="evidence" value="ECO:0007669"/>
    <property type="project" value="UniProtKB-KW"/>
</dbReference>
<accession>A0A1B6VP95</accession>
<dbReference type="OrthoDB" id="7238956at2"/>
<dbReference type="GO" id="GO:0043139">
    <property type="term" value="F:5'-3' DNA helicase activity"/>
    <property type="evidence" value="ECO:0007669"/>
    <property type="project" value="UniProtKB-EC"/>
</dbReference>
<feature type="domain" description="SF4 helicase" evidence="12">
    <location>
        <begin position="191"/>
        <end position="498"/>
    </location>
</feature>
<dbReference type="InterPro" id="IPR016136">
    <property type="entry name" value="DNA_helicase_N/primase_C"/>
</dbReference>
<evidence type="ECO:0000313" key="13">
    <source>
        <dbReference type="EMBL" id="OAJ69029.1"/>
    </source>
</evidence>
<gene>
    <name evidence="13" type="ORF">A0123_00599</name>
</gene>
<dbReference type="InterPro" id="IPR036185">
    <property type="entry name" value="DNA_heli_DnaB-like_N_sf"/>
</dbReference>
<dbReference type="PANTHER" id="PTHR30153:SF2">
    <property type="entry name" value="REPLICATIVE DNA HELICASE"/>
    <property type="match status" value="1"/>
</dbReference>
<dbReference type="Proteomes" id="UP000077786">
    <property type="component" value="Unassembled WGS sequence"/>
</dbReference>
<dbReference type="Gene3D" id="1.10.860.10">
    <property type="entry name" value="DNAb Helicase, Chain A"/>
    <property type="match status" value="1"/>
</dbReference>
<evidence type="ECO:0000256" key="7">
    <source>
        <dbReference type="ARBA" id="ARBA00022840"/>
    </source>
</evidence>
<keyword evidence="3" id="KW-0235">DNA replication</keyword>
<dbReference type="SMART" id="SM00382">
    <property type="entry name" value="AAA"/>
    <property type="match status" value="1"/>
</dbReference>